<dbReference type="Gene3D" id="3.90.176.10">
    <property type="entry name" value="Toxin ADP-ribosyltransferase, Chain A, domain 1"/>
    <property type="match status" value="1"/>
</dbReference>
<dbReference type="InterPro" id="IPR000768">
    <property type="entry name" value="ART"/>
</dbReference>
<dbReference type="InterPro" id="IPR050999">
    <property type="entry name" value="ADP-ribosyltransferase_ARG"/>
</dbReference>
<protein>
    <recommendedName>
        <fullName evidence="10">NAD(P)(+)--arginine ADP-ribosyltransferase</fullName>
        <ecNumber evidence="10">2.4.2.31</ecNumber>
    </recommendedName>
    <alternativeName>
        <fullName evidence="10">Mono(ADP-ribosyl)transferase</fullName>
    </alternativeName>
</protein>
<keyword evidence="3 10" id="KW-0808">Transferase</keyword>
<dbReference type="Ensembl" id="ENSELUT00000055750.2">
    <property type="protein sequence ID" value="ENSELUP00000052115.1"/>
    <property type="gene ID" value="ENSELUG00000027751.2"/>
</dbReference>
<name>A0A6Q2XG45_ESOLU</name>
<evidence type="ECO:0000256" key="6">
    <source>
        <dbReference type="ARBA" id="ARBA00022857"/>
    </source>
</evidence>
<evidence type="ECO:0000256" key="10">
    <source>
        <dbReference type="RuleBase" id="RU361228"/>
    </source>
</evidence>
<evidence type="ECO:0000256" key="7">
    <source>
        <dbReference type="ARBA" id="ARBA00023027"/>
    </source>
</evidence>
<dbReference type="PRINTS" id="PR00970">
    <property type="entry name" value="RIBTRNSFRASE"/>
</dbReference>
<accession>A0A6Q2XG45</accession>
<dbReference type="Proteomes" id="UP000265140">
    <property type="component" value="Chromosome 25"/>
</dbReference>
<dbReference type="GO" id="GO:0003950">
    <property type="term" value="F:NAD+ poly-ADP-ribosyltransferase activity"/>
    <property type="evidence" value="ECO:0007669"/>
    <property type="project" value="TreeGrafter"/>
</dbReference>
<comment type="similarity">
    <text evidence="1 10">Belongs to the Arg-specific ADP-ribosyltransferase family.</text>
</comment>
<sequence length="247" mass="28433">MTPDSIDDKYDKYSSCRDVMYGKVNRVYLPDEKKANPEFNSSWMKAEEEWKKTVLDDSKLTREQFIAIYVYTNPSTSIFSTFNTIVRDGSAPFKYHSLHFFLTDAIRTLNKGCENTYRRTTVDFNPKLFFRFGTFTSSSRSPNITTYGNVSCFSIKTCYGAYLEPYTATKEEEEVLIPPYEVFKVTNVQQNPPKNEPLGDCKVVYTVESIGVQSNFNCKLLNKAGSNRSSNKGYIMLYIMLIISVHF</sequence>
<keyword evidence="7 10" id="KW-0520">NAD</keyword>
<dbReference type="GO" id="GO:0106274">
    <property type="term" value="F:NAD+-protein-arginine ADP-ribosyltransferase activity"/>
    <property type="evidence" value="ECO:0007669"/>
    <property type="project" value="UniProtKB-EC"/>
</dbReference>
<evidence type="ECO:0000256" key="4">
    <source>
        <dbReference type="ARBA" id="ARBA00022695"/>
    </source>
</evidence>
<dbReference type="PANTHER" id="PTHR10339:SF27">
    <property type="entry name" value="NAD(P)(+)--ARGININE ADP-RIBOSYLTRANSFERASE"/>
    <property type="match status" value="1"/>
</dbReference>
<dbReference type="GO" id="GO:0016779">
    <property type="term" value="F:nucleotidyltransferase activity"/>
    <property type="evidence" value="ECO:0007669"/>
    <property type="project" value="UniProtKB-KW"/>
</dbReference>
<evidence type="ECO:0000256" key="1">
    <source>
        <dbReference type="ARBA" id="ARBA00009558"/>
    </source>
</evidence>
<evidence type="ECO:0000313" key="11">
    <source>
        <dbReference type="Ensembl" id="ENSELUP00000052115.1"/>
    </source>
</evidence>
<evidence type="ECO:0000256" key="2">
    <source>
        <dbReference type="ARBA" id="ARBA00022676"/>
    </source>
</evidence>
<evidence type="ECO:0000256" key="9">
    <source>
        <dbReference type="ARBA" id="ARBA00047597"/>
    </source>
</evidence>
<dbReference type="PROSITE" id="PS51996">
    <property type="entry name" value="TR_MART"/>
    <property type="match status" value="1"/>
</dbReference>
<evidence type="ECO:0000256" key="3">
    <source>
        <dbReference type="ARBA" id="ARBA00022679"/>
    </source>
</evidence>
<evidence type="ECO:0000313" key="12">
    <source>
        <dbReference type="Proteomes" id="UP000265140"/>
    </source>
</evidence>
<comment type="catalytic activity">
    <reaction evidence="9 10">
        <text>L-arginyl-[protein] + NAD(+) = N(omega)-(ADP-D-ribosyl)-L-arginyl-[protein] + nicotinamide + H(+)</text>
        <dbReference type="Rhea" id="RHEA:19149"/>
        <dbReference type="Rhea" id="RHEA-COMP:10532"/>
        <dbReference type="Rhea" id="RHEA-COMP:15087"/>
        <dbReference type="ChEBI" id="CHEBI:15378"/>
        <dbReference type="ChEBI" id="CHEBI:17154"/>
        <dbReference type="ChEBI" id="CHEBI:29965"/>
        <dbReference type="ChEBI" id="CHEBI:57540"/>
        <dbReference type="ChEBI" id="CHEBI:142554"/>
        <dbReference type="EC" id="2.4.2.31"/>
    </reaction>
</comment>
<evidence type="ECO:0000256" key="8">
    <source>
        <dbReference type="ARBA" id="ARBA00023157"/>
    </source>
</evidence>
<dbReference type="SUPFAM" id="SSF56399">
    <property type="entry name" value="ADP-ribosylation"/>
    <property type="match status" value="1"/>
</dbReference>
<reference evidence="11" key="2">
    <citation type="submission" date="2020-02" db="EMBL/GenBank/DDBJ databases">
        <title>Esox lucius (northern pike) genome, fEsoLuc1, primary haplotype.</title>
        <authorList>
            <person name="Myers G."/>
            <person name="Karagic N."/>
            <person name="Meyer A."/>
            <person name="Pippel M."/>
            <person name="Reichard M."/>
            <person name="Winkler S."/>
            <person name="Tracey A."/>
            <person name="Sims Y."/>
            <person name="Howe K."/>
            <person name="Rhie A."/>
            <person name="Formenti G."/>
            <person name="Durbin R."/>
            <person name="Fedrigo O."/>
            <person name="Jarvis E.D."/>
        </authorList>
    </citation>
    <scope>NUCLEOTIDE SEQUENCE [LARGE SCALE GENOMIC DNA]</scope>
</reference>
<dbReference type="FunFam" id="3.90.176.10:FF:000001">
    <property type="entry name" value="NAD(P)(+)--arginine ADP-ribosyltransferase"/>
    <property type="match status" value="1"/>
</dbReference>
<proteinExistence type="inferred from homology"/>
<dbReference type="EC" id="2.4.2.31" evidence="10"/>
<keyword evidence="4" id="KW-0548">Nucleotidyltransferase</keyword>
<dbReference type="PANTHER" id="PTHR10339">
    <property type="entry name" value="ADP-RIBOSYLTRANSFERASE"/>
    <property type="match status" value="1"/>
</dbReference>
<organism evidence="11 12">
    <name type="scientific">Esox lucius</name>
    <name type="common">Northern pike</name>
    <dbReference type="NCBI Taxonomy" id="8010"/>
    <lineage>
        <taxon>Eukaryota</taxon>
        <taxon>Metazoa</taxon>
        <taxon>Chordata</taxon>
        <taxon>Craniata</taxon>
        <taxon>Vertebrata</taxon>
        <taxon>Euteleostomi</taxon>
        <taxon>Actinopterygii</taxon>
        <taxon>Neopterygii</taxon>
        <taxon>Teleostei</taxon>
        <taxon>Protacanthopterygii</taxon>
        <taxon>Esociformes</taxon>
        <taxon>Esocidae</taxon>
        <taxon>Esox</taxon>
    </lineage>
</organism>
<reference evidence="11" key="3">
    <citation type="submission" date="2025-08" db="UniProtKB">
        <authorList>
            <consortium name="Ensembl"/>
        </authorList>
    </citation>
    <scope>IDENTIFICATION</scope>
</reference>
<keyword evidence="6 10" id="KW-0521">NADP</keyword>
<dbReference type="GeneTree" id="ENSGT01030000234601"/>
<reference evidence="11" key="4">
    <citation type="submission" date="2025-09" db="UniProtKB">
        <authorList>
            <consortium name="Ensembl"/>
        </authorList>
    </citation>
    <scope>IDENTIFICATION</scope>
</reference>
<keyword evidence="8" id="KW-1015">Disulfide bond</keyword>
<keyword evidence="5" id="KW-0732">Signal</keyword>
<dbReference type="Bgee" id="ENSELUG00000027751">
    <property type="expression patterns" value="Expressed in spleen and 10 other cell types or tissues"/>
</dbReference>
<evidence type="ECO:0000256" key="5">
    <source>
        <dbReference type="ARBA" id="ARBA00022729"/>
    </source>
</evidence>
<keyword evidence="2 10" id="KW-0328">Glycosyltransferase</keyword>
<keyword evidence="12" id="KW-1185">Reference proteome</keyword>
<dbReference type="AlphaFoldDB" id="A0A6Q2XG45"/>
<reference evidence="12" key="1">
    <citation type="journal article" date="2014" name="PLoS ONE">
        <title>The genome and linkage map of the northern pike (Esox lucius): conserved synteny revealed between the salmonid sister group and the Neoteleostei.</title>
        <authorList>
            <person name="Rondeau E.B."/>
            <person name="Minkley D.R."/>
            <person name="Leong J.S."/>
            <person name="Messmer A.M."/>
            <person name="Jantzen J.R."/>
            <person name="von Schalburg K.R."/>
            <person name="Lemon C."/>
            <person name="Bird N.H."/>
            <person name="Koop B.F."/>
        </authorList>
    </citation>
    <scope>NUCLEOTIDE SEQUENCE</scope>
</reference>
<dbReference type="Pfam" id="PF01129">
    <property type="entry name" value="ART"/>
    <property type="match status" value="1"/>
</dbReference>